<evidence type="ECO:0000256" key="2">
    <source>
        <dbReference type="ARBA" id="ARBA00006177"/>
    </source>
</evidence>
<feature type="domain" description="THAP-type" evidence="13">
    <location>
        <begin position="1"/>
        <end position="100"/>
    </location>
</feature>
<keyword evidence="15" id="KW-1185">Reference proteome</keyword>
<evidence type="ECO:0000256" key="1">
    <source>
        <dbReference type="ARBA" id="ARBA00004642"/>
    </source>
</evidence>
<dbReference type="GO" id="GO:0008270">
    <property type="term" value="F:zinc ion binding"/>
    <property type="evidence" value="ECO:0007669"/>
    <property type="project" value="UniProtKB-KW"/>
</dbReference>
<dbReference type="InterPro" id="IPR006612">
    <property type="entry name" value="THAP_Znf"/>
</dbReference>
<dbReference type="EMBL" id="OV121137">
    <property type="protein sequence ID" value="CAH0559603.1"/>
    <property type="molecule type" value="Genomic_DNA"/>
</dbReference>
<keyword evidence="11" id="KW-0131">Cell cycle</keyword>
<evidence type="ECO:0000256" key="11">
    <source>
        <dbReference type="ARBA" id="ARBA00023306"/>
    </source>
</evidence>
<dbReference type="InterPro" id="IPR026516">
    <property type="entry name" value="THAP1/10"/>
</dbReference>
<evidence type="ECO:0000256" key="3">
    <source>
        <dbReference type="ARBA" id="ARBA00022723"/>
    </source>
</evidence>
<dbReference type="OrthoDB" id="6775288at2759"/>
<evidence type="ECO:0000256" key="12">
    <source>
        <dbReference type="PROSITE-ProRule" id="PRU00309"/>
    </source>
</evidence>
<name>A0A9P0BBV2_BRAAE</name>
<keyword evidence="4 12" id="KW-0863">Zinc-finger</keyword>
<accession>A0A9P0BBV2</accession>
<dbReference type="Pfam" id="PF05485">
    <property type="entry name" value="THAP"/>
    <property type="match status" value="1"/>
</dbReference>
<evidence type="ECO:0000256" key="5">
    <source>
        <dbReference type="ARBA" id="ARBA00022833"/>
    </source>
</evidence>
<keyword evidence="6" id="KW-0805">Transcription regulation</keyword>
<comment type="subcellular location">
    <subcellularLocation>
        <location evidence="1">Nucleus</location>
        <location evidence="1">Nucleoplasm</location>
    </subcellularLocation>
</comment>
<evidence type="ECO:0000256" key="4">
    <source>
        <dbReference type="ARBA" id="ARBA00022771"/>
    </source>
</evidence>
<dbReference type="InterPro" id="IPR038441">
    <property type="entry name" value="THAP_Znf_sf"/>
</dbReference>
<evidence type="ECO:0000256" key="8">
    <source>
        <dbReference type="ARBA" id="ARBA00023125"/>
    </source>
</evidence>
<keyword evidence="7" id="KW-0175">Coiled coil</keyword>
<dbReference type="SMART" id="SM00980">
    <property type="entry name" value="THAP"/>
    <property type="match status" value="1"/>
</dbReference>
<keyword evidence="3" id="KW-0479">Metal-binding</keyword>
<protein>
    <recommendedName>
        <fullName evidence="13">THAP-type domain-containing protein</fullName>
    </recommendedName>
</protein>
<sequence length="263" mass="30176">MGRVCAVKDCNSGRAADNKKRHSLNLKKPKFFKVPKSPTKRQQWIETLSTELTEQNHVCELHFQSNEIQHSYITVLRNGDVNIIRKGRVTLTPRAVPLIVNKDKLLTDLPEPELELEVVCSNTELQNLPKLYDQNKVLYKEIKTEPTDSNEVNATKNCREPVAPSQNQNQNLAPNTYLPFAPNTYLPIGETFIKQEIIDEEEQTFNNLESDHDYSVAESSEPIQKDFAEQCLEYALEYLKQQGDINFSDDITNISNLLEKLKK</sequence>
<evidence type="ECO:0000313" key="14">
    <source>
        <dbReference type="EMBL" id="CAH0559603.1"/>
    </source>
</evidence>
<reference evidence="14" key="1">
    <citation type="submission" date="2021-12" db="EMBL/GenBank/DDBJ databases">
        <authorList>
            <person name="King R."/>
        </authorList>
    </citation>
    <scope>NUCLEOTIDE SEQUENCE</scope>
</reference>
<gene>
    <name evidence="14" type="ORF">MELIAE_LOCUS9655</name>
</gene>
<evidence type="ECO:0000259" key="13">
    <source>
        <dbReference type="PROSITE" id="PS50950"/>
    </source>
</evidence>
<evidence type="ECO:0000256" key="9">
    <source>
        <dbReference type="ARBA" id="ARBA00023163"/>
    </source>
</evidence>
<dbReference type="AlphaFoldDB" id="A0A9P0BBV2"/>
<dbReference type="SUPFAM" id="SSF57716">
    <property type="entry name" value="Glucocorticoid receptor-like (DNA-binding domain)"/>
    <property type="match status" value="1"/>
</dbReference>
<keyword evidence="5" id="KW-0862">Zinc</keyword>
<keyword evidence="10" id="KW-0539">Nucleus</keyword>
<dbReference type="GO" id="GO:0005654">
    <property type="term" value="C:nucleoplasm"/>
    <property type="evidence" value="ECO:0007669"/>
    <property type="project" value="UniProtKB-SubCell"/>
</dbReference>
<dbReference type="PANTHER" id="PTHR46600:SF1">
    <property type="entry name" value="THAP DOMAIN-CONTAINING PROTEIN 1"/>
    <property type="match status" value="1"/>
</dbReference>
<evidence type="ECO:0000313" key="15">
    <source>
        <dbReference type="Proteomes" id="UP001154078"/>
    </source>
</evidence>
<keyword evidence="9" id="KW-0804">Transcription</keyword>
<dbReference type="PROSITE" id="PS50950">
    <property type="entry name" value="ZF_THAP"/>
    <property type="match status" value="1"/>
</dbReference>
<dbReference type="GO" id="GO:0043565">
    <property type="term" value="F:sequence-specific DNA binding"/>
    <property type="evidence" value="ECO:0007669"/>
    <property type="project" value="InterPro"/>
</dbReference>
<dbReference type="Proteomes" id="UP001154078">
    <property type="component" value="Chromosome 6"/>
</dbReference>
<evidence type="ECO:0000256" key="6">
    <source>
        <dbReference type="ARBA" id="ARBA00023015"/>
    </source>
</evidence>
<evidence type="ECO:0000256" key="10">
    <source>
        <dbReference type="ARBA" id="ARBA00023242"/>
    </source>
</evidence>
<evidence type="ECO:0000256" key="7">
    <source>
        <dbReference type="ARBA" id="ARBA00023054"/>
    </source>
</evidence>
<dbReference type="Gene3D" id="6.20.210.20">
    <property type="entry name" value="THAP domain"/>
    <property type="match status" value="1"/>
</dbReference>
<dbReference type="PANTHER" id="PTHR46600">
    <property type="entry name" value="THAP DOMAIN-CONTAINING"/>
    <property type="match status" value="1"/>
</dbReference>
<keyword evidence="8 12" id="KW-0238">DNA-binding</keyword>
<comment type="similarity">
    <text evidence="2">Belongs to the THAP1 family.</text>
</comment>
<organism evidence="14 15">
    <name type="scientific">Brassicogethes aeneus</name>
    <name type="common">Rape pollen beetle</name>
    <name type="synonym">Meligethes aeneus</name>
    <dbReference type="NCBI Taxonomy" id="1431903"/>
    <lineage>
        <taxon>Eukaryota</taxon>
        <taxon>Metazoa</taxon>
        <taxon>Ecdysozoa</taxon>
        <taxon>Arthropoda</taxon>
        <taxon>Hexapoda</taxon>
        <taxon>Insecta</taxon>
        <taxon>Pterygota</taxon>
        <taxon>Neoptera</taxon>
        <taxon>Endopterygota</taxon>
        <taxon>Coleoptera</taxon>
        <taxon>Polyphaga</taxon>
        <taxon>Cucujiformia</taxon>
        <taxon>Nitidulidae</taxon>
        <taxon>Meligethinae</taxon>
        <taxon>Brassicogethes</taxon>
    </lineage>
</organism>
<proteinExistence type="inferred from homology"/>